<accession>A0A1T3P635</accession>
<dbReference type="OrthoDB" id="250246at2"/>
<reference evidence="2 3" key="1">
    <citation type="submission" date="2017-03" db="EMBL/GenBank/DDBJ databases">
        <title>Draft genome sequence of Streptomyces scabrisporus NF3, endophyte isolated from Amphipterygium adstringens.</title>
        <authorList>
            <person name="Vazquez M."/>
            <person name="Ceapa C.D."/>
            <person name="Rodriguez Luna D."/>
            <person name="Sanchez Esquivel S."/>
        </authorList>
    </citation>
    <scope>NUCLEOTIDE SEQUENCE [LARGE SCALE GENOMIC DNA]</scope>
    <source>
        <strain evidence="2 3">NF3</strain>
    </source>
</reference>
<dbReference type="Pfam" id="PF00266">
    <property type="entry name" value="Aminotran_5"/>
    <property type="match status" value="1"/>
</dbReference>
<dbReference type="InterPro" id="IPR000192">
    <property type="entry name" value="Aminotrans_V_dom"/>
</dbReference>
<feature type="domain" description="Aminotransferase class V" evidence="1">
    <location>
        <begin position="53"/>
        <end position="294"/>
    </location>
</feature>
<dbReference type="EMBL" id="MWQN01000001">
    <property type="protein sequence ID" value="OPC84411.1"/>
    <property type="molecule type" value="Genomic_DNA"/>
</dbReference>
<keyword evidence="2" id="KW-0808">Transferase</keyword>
<comment type="caution">
    <text evidence="2">The sequence shown here is derived from an EMBL/GenBank/DDBJ whole genome shotgun (WGS) entry which is preliminary data.</text>
</comment>
<dbReference type="Gene3D" id="3.90.1150.10">
    <property type="entry name" value="Aspartate Aminotransferase, domain 1"/>
    <property type="match status" value="1"/>
</dbReference>
<dbReference type="PANTHER" id="PTHR43586">
    <property type="entry name" value="CYSTEINE DESULFURASE"/>
    <property type="match status" value="1"/>
</dbReference>
<dbReference type="PANTHER" id="PTHR43586:SF21">
    <property type="entry name" value="PYRIDOXAL PHOSPHATE (PLP)-DEPENDENT ASPARTATE AMINOTRANSFERASE SUPERFAMILY"/>
    <property type="match status" value="1"/>
</dbReference>
<dbReference type="Proteomes" id="UP000190037">
    <property type="component" value="Unassembled WGS sequence"/>
</dbReference>
<gene>
    <name evidence="2" type="ORF">B4N89_28915</name>
</gene>
<organism evidence="2 3">
    <name type="scientific">Embleya scabrispora</name>
    <dbReference type="NCBI Taxonomy" id="159449"/>
    <lineage>
        <taxon>Bacteria</taxon>
        <taxon>Bacillati</taxon>
        <taxon>Actinomycetota</taxon>
        <taxon>Actinomycetes</taxon>
        <taxon>Kitasatosporales</taxon>
        <taxon>Streptomycetaceae</taxon>
        <taxon>Embleya</taxon>
    </lineage>
</organism>
<evidence type="ECO:0000313" key="3">
    <source>
        <dbReference type="Proteomes" id="UP000190037"/>
    </source>
</evidence>
<evidence type="ECO:0000313" key="2">
    <source>
        <dbReference type="EMBL" id="OPC84411.1"/>
    </source>
</evidence>
<dbReference type="GO" id="GO:0008483">
    <property type="term" value="F:transaminase activity"/>
    <property type="evidence" value="ECO:0007669"/>
    <property type="project" value="UniProtKB-KW"/>
</dbReference>
<protein>
    <submittedName>
        <fullName evidence="2">Class V aminotransferase</fullName>
    </submittedName>
</protein>
<evidence type="ECO:0000259" key="1">
    <source>
        <dbReference type="Pfam" id="PF00266"/>
    </source>
</evidence>
<dbReference type="InterPro" id="IPR015422">
    <property type="entry name" value="PyrdxlP-dep_Trfase_small"/>
</dbReference>
<proteinExistence type="predicted"/>
<name>A0A1T3P635_9ACTN</name>
<dbReference type="RefSeq" id="WP_078978708.1">
    <property type="nucleotide sequence ID" value="NZ_MWQN01000001.1"/>
</dbReference>
<dbReference type="AlphaFoldDB" id="A0A1T3P635"/>
<dbReference type="Gene3D" id="3.40.640.10">
    <property type="entry name" value="Type I PLP-dependent aspartate aminotransferase-like (Major domain)"/>
    <property type="match status" value="1"/>
</dbReference>
<keyword evidence="3" id="KW-1185">Reference proteome</keyword>
<keyword evidence="2" id="KW-0032">Aminotransferase</keyword>
<sequence length="351" mass="37492">MDSNPDQNPIRGHARWSAEPGWLNTASHGLPPDVAYEAMTLAQESWRLGRTDMDEFHAAGERARATFGRLVGAPAETIMASGTTSALLAPFAAGLPVGGRVVVPEVEFTSNLFPWLVQQARGVEVVTVPVSKLVESIDERTTAVAFSLVQSADGTIAPEADIVAAARAYGARVYVDGTQACGWLPVDVTRYDLFVVSAYKWLMTPRGAAYGYVDPDLTERTLAHAANWYAGAPDGDPYYGPPLRLAAGARRFDTSPAWFCQVGAAPALEVVERIGVEHIRAHDVGLANRFLTGLGLPSGDSAIVAIEQSDAQARLSAAGIRFSARAGRTRLAFHVYNTEAEVDDAIRALTA</sequence>
<dbReference type="InterPro" id="IPR015424">
    <property type="entry name" value="PyrdxlP-dep_Trfase"/>
</dbReference>
<dbReference type="InterPro" id="IPR015421">
    <property type="entry name" value="PyrdxlP-dep_Trfase_major"/>
</dbReference>
<dbReference type="SUPFAM" id="SSF53383">
    <property type="entry name" value="PLP-dependent transferases"/>
    <property type="match status" value="1"/>
</dbReference>
<dbReference type="STRING" id="159449.B4N89_28915"/>